<dbReference type="GO" id="GO:0005840">
    <property type="term" value="C:ribosome"/>
    <property type="evidence" value="ECO:0007669"/>
    <property type="project" value="UniProtKB-KW"/>
</dbReference>
<dbReference type="EMBL" id="VITR01000006">
    <property type="protein sequence ID" value="TWB42419.1"/>
    <property type="molecule type" value="Genomic_DNA"/>
</dbReference>
<dbReference type="AlphaFoldDB" id="A0A560H9E5"/>
<evidence type="ECO:0000256" key="1">
    <source>
        <dbReference type="ARBA" id="ARBA00022679"/>
    </source>
</evidence>
<dbReference type="InterPro" id="IPR016181">
    <property type="entry name" value="Acyl_CoA_acyltransferase"/>
</dbReference>
<dbReference type="InterPro" id="IPR000182">
    <property type="entry name" value="GNAT_dom"/>
</dbReference>
<protein>
    <submittedName>
        <fullName evidence="4">Ribosomal protein S18 acetylase RimI-like enzyme</fullName>
    </submittedName>
</protein>
<dbReference type="PANTHER" id="PTHR43420">
    <property type="entry name" value="ACETYLTRANSFERASE"/>
    <property type="match status" value="1"/>
</dbReference>
<evidence type="ECO:0000259" key="3">
    <source>
        <dbReference type="PROSITE" id="PS51186"/>
    </source>
</evidence>
<dbReference type="Gene3D" id="3.40.630.30">
    <property type="match status" value="1"/>
</dbReference>
<organism evidence="4 5">
    <name type="scientific">Nitrospirillum amazonense</name>
    <dbReference type="NCBI Taxonomy" id="28077"/>
    <lineage>
        <taxon>Bacteria</taxon>
        <taxon>Pseudomonadati</taxon>
        <taxon>Pseudomonadota</taxon>
        <taxon>Alphaproteobacteria</taxon>
        <taxon>Rhodospirillales</taxon>
        <taxon>Azospirillaceae</taxon>
        <taxon>Nitrospirillum</taxon>
    </lineage>
</organism>
<dbReference type="Proteomes" id="UP000315751">
    <property type="component" value="Unassembled WGS sequence"/>
</dbReference>
<evidence type="ECO:0000256" key="2">
    <source>
        <dbReference type="ARBA" id="ARBA00023315"/>
    </source>
</evidence>
<gene>
    <name evidence="4" type="ORF">FBZ90_10613</name>
</gene>
<dbReference type="SUPFAM" id="SSF55729">
    <property type="entry name" value="Acyl-CoA N-acyltransferases (Nat)"/>
    <property type="match status" value="1"/>
</dbReference>
<dbReference type="CDD" id="cd04301">
    <property type="entry name" value="NAT_SF"/>
    <property type="match status" value="1"/>
</dbReference>
<evidence type="ECO:0000313" key="4">
    <source>
        <dbReference type="EMBL" id="TWB42419.1"/>
    </source>
</evidence>
<dbReference type="PROSITE" id="PS51186">
    <property type="entry name" value="GNAT"/>
    <property type="match status" value="1"/>
</dbReference>
<evidence type="ECO:0000313" key="5">
    <source>
        <dbReference type="Proteomes" id="UP000315751"/>
    </source>
</evidence>
<keyword evidence="1" id="KW-0808">Transferase</keyword>
<dbReference type="Pfam" id="PF00583">
    <property type="entry name" value="Acetyltransf_1"/>
    <property type="match status" value="1"/>
</dbReference>
<dbReference type="InterPro" id="IPR050680">
    <property type="entry name" value="YpeA/RimI_acetyltransf"/>
</dbReference>
<name>A0A560H9E5_9PROT</name>
<proteinExistence type="predicted"/>
<keyword evidence="5" id="KW-1185">Reference proteome</keyword>
<accession>A0A560H9E5</accession>
<sequence>MPGTEDKGFLIRPRDAPSRTLVLTMTPSPSPVPFPAPRPATPADLEALLALEALCFEFNRMGRRSFKRLLERPSARILVIDGQDGTLAASAVLLSRRGTRGLRVYSLATHPARRGQGLAKAMMQAALDHARATGHRWLSLEVHPENGAARALYHRLGFHQTSVEEDYYADGSPAFRLRRSVD</sequence>
<reference evidence="4 5" key="1">
    <citation type="submission" date="2019-06" db="EMBL/GenBank/DDBJ databases">
        <title>Genomic Encyclopedia of Type Strains, Phase IV (KMG-V): Genome sequencing to study the core and pangenomes of soil and plant-associated prokaryotes.</title>
        <authorList>
            <person name="Whitman W."/>
        </authorList>
    </citation>
    <scope>NUCLEOTIDE SEQUENCE [LARGE SCALE GENOMIC DNA]</scope>
    <source>
        <strain evidence="4 5">BR 11622</strain>
    </source>
</reference>
<comment type="caution">
    <text evidence="4">The sequence shown here is derived from an EMBL/GenBank/DDBJ whole genome shotgun (WGS) entry which is preliminary data.</text>
</comment>
<keyword evidence="4" id="KW-0689">Ribosomal protein</keyword>
<feature type="domain" description="N-acetyltransferase" evidence="3">
    <location>
        <begin position="35"/>
        <end position="182"/>
    </location>
</feature>
<dbReference type="PANTHER" id="PTHR43420:SF44">
    <property type="entry name" value="ACETYLTRANSFERASE YPEA"/>
    <property type="match status" value="1"/>
</dbReference>
<keyword evidence="2" id="KW-0012">Acyltransferase</keyword>
<dbReference type="GO" id="GO:0016747">
    <property type="term" value="F:acyltransferase activity, transferring groups other than amino-acyl groups"/>
    <property type="evidence" value="ECO:0007669"/>
    <property type="project" value="InterPro"/>
</dbReference>
<keyword evidence="4" id="KW-0687">Ribonucleoprotein</keyword>